<dbReference type="RefSeq" id="WP_190213770.1">
    <property type="nucleotide sequence ID" value="NZ_BNBO01000041.1"/>
</dbReference>
<dbReference type="AlphaFoldDB" id="A0A919G734"/>
<keyword evidence="2" id="KW-1185">Reference proteome</keyword>
<comment type="caution">
    <text evidence="1">The sequence shown here is derived from an EMBL/GenBank/DDBJ whole genome shotgun (WGS) entry which is preliminary data.</text>
</comment>
<sequence length="311" mass="32753">MDDVDWSGLFHALGPAGDTPRHLSALLGDSDRAFVDGYSHLWSATLRREGKAWPVTAPTAMIAATLLDDASLWPDDPTMADAMLAYLYAVGTAADLGDGAEEIRARVEGRAPQLRAWTGDYLAAEPGARSRMWQDGTGLGELVLDQAALACFDLAPTLLRRALPYLTSERSGRRTCAAAAIGSLARHPFASAQRPALLAQLASMARAAASAHERATIVVAIGDLGGDTSPWLSDPHAGVRGSAALAPALAGDDTADHVLRELARSPSAFNNSFADMAPPLQFQSKPHLDLLTSELRRRTDEAAGTAPDAPA</sequence>
<proteinExistence type="predicted"/>
<evidence type="ECO:0000313" key="1">
    <source>
        <dbReference type="EMBL" id="GHH79235.1"/>
    </source>
</evidence>
<dbReference type="InterPro" id="IPR016024">
    <property type="entry name" value="ARM-type_fold"/>
</dbReference>
<dbReference type="SUPFAM" id="SSF48371">
    <property type="entry name" value="ARM repeat"/>
    <property type="match status" value="1"/>
</dbReference>
<dbReference type="GeneID" id="95356026"/>
<reference evidence="1" key="2">
    <citation type="submission" date="2020-09" db="EMBL/GenBank/DDBJ databases">
        <authorList>
            <person name="Sun Q."/>
            <person name="Ohkuma M."/>
        </authorList>
    </citation>
    <scope>NUCLEOTIDE SEQUENCE</scope>
    <source>
        <strain evidence="1">JCM 4646</strain>
    </source>
</reference>
<dbReference type="Proteomes" id="UP000617734">
    <property type="component" value="Unassembled WGS sequence"/>
</dbReference>
<protein>
    <submittedName>
        <fullName evidence="1">Uncharacterized protein</fullName>
    </submittedName>
</protein>
<evidence type="ECO:0000313" key="2">
    <source>
        <dbReference type="Proteomes" id="UP000617734"/>
    </source>
</evidence>
<name>A0A919G734_9ACTN</name>
<dbReference type="InterPro" id="IPR011989">
    <property type="entry name" value="ARM-like"/>
</dbReference>
<gene>
    <name evidence="1" type="ORF">GCM10018781_56800</name>
</gene>
<dbReference type="EMBL" id="BNBO01000041">
    <property type="protein sequence ID" value="GHH79235.1"/>
    <property type="molecule type" value="Genomic_DNA"/>
</dbReference>
<accession>A0A919G734</accession>
<organism evidence="1 2">
    <name type="scientific">Kitasatospora indigofera</name>
    <dbReference type="NCBI Taxonomy" id="67307"/>
    <lineage>
        <taxon>Bacteria</taxon>
        <taxon>Bacillati</taxon>
        <taxon>Actinomycetota</taxon>
        <taxon>Actinomycetes</taxon>
        <taxon>Kitasatosporales</taxon>
        <taxon>Streptomycetaceae</taxon>
        <taxon>Kitasatospora</taxon>
    </lineage>
</organism>
<dbReference type="Gene3D" id="1.25.10.10">
    <property type="entry name" value="Leucine-rich Repeat Variant"/>
    <property type="match status" value="1"/>
</dbReference>
<reference evidence="1" key="1">
    <citation type="journal article" date="2014" name="Int. J. Syst. Evol. Microbiol.">
        <title>Complete genome sequence of Corynebacterium casei LMG S-19264T (=DSM 44701T), isolated from a smear-ripened cheese.</title>
        <authorList>
            <consortium name="US DOE Joint Genome Institute (JGI-PGF)"/>
            <person name="Walter F."/>
            <person name="Albersmeier A."/>
            <person name="Kalinowski J."/>
            <person name="Ruckert C."/>
        </authorList>
    </citation>
    <scope>NUCLEOTIDE SEQUENCE</scope>
    <source>
        <strain evidence="1">JCM 4646</strain>
    </source>
</reference>